<feature type="compositionally biased region" description="Basic residues" evidence="1">
    <location>
        <begin position="70"/>
        <end position="84"/>
    </location>
</feature>
<evidence type="ECO:0000313" key="3">
    <source>
        <dbReference type="Proteomes" id="UP000565441"/>
    </source>
</evidence>
<dbReference type="EMBL" id="JAACJP010000014">
    <property type="protein sequence ID" value="KAF5380118.1"/>
    <property type="molecule type" value="Genomic_DNA"/>
</dbReference>
<proteinExistence type="predicted"/>
<feature type="compositionally biased region" description="Basic and acidic residues" evidence="1">
    <location>
        <begin position="20"/>
        <end position="33"/>
    </location>
</feature>
<feature type="region of interest" description="Disordered" evidence="1">
    <location>
        <begin position="65"/>
        <end position="97"/>
    </location>
</feature>
<feature type="compositionally biased region" description="Basic and acidic residues" evidence="1">
    <location>
        <begin position="88"/>
        <end position="97"/>
    </location>
</feature>
<feature type="region of interest" description="Disordered" evidence="1">
    <location>
        <begin position="1"/>
        <end position="34"/>
    </location>
</feature>
<sequence length="97" mass="10828">MYGTKFMSGISGKRSGPVTRIRDTEGETKRSMDEQQIAPIIEAAKNEVTALVEVAVASKFMIPQDDQAHPKSKQKLRPFKRGRYIRNSGHDRVLGPS</sequence>
<evidence type="ECO:0000313" key="2">
    <source>
        <dbReference type="EMBL" id="KAF5380118.1"/>
    </source>
</evidence>
<keyword evidence="3" id="KW-1185">Reference proteome</keyword>
<evidence type="ECO:0000256" key="1">
    <source>
        <dbReference type="SAM" id="MobiDB-lite"/>
    </source>
</evidence>
<name>A0A8H5HBA6_9AGAR</name>
<organism evidence="2 3">
    <name type="scientific">Tricholomella constricta</name>
    <dbReference type="NCBI Taxonomy" id="117010"/>
    <lineage>
        <taxon>Eukaryota</taxon>
        <taxon>Fungi</taxon>
        <taxon>Dikarya</taxon>
        <taxon>Basidiomycota</taxon>
        <taxon>Agaricomycotina</taxon>
        <taxon>Agaricomycetes</taxon>
        <taxon>Agaricomycetidae</taxon>
        <taxon>Agaricales</taxon>
        <taxon>Tricholomatineae</taxon>
        <taxon>Lyophyllaceae</taxon>
        <taxon>Tricholomella</taxon>
    </lineage>
</organism>
<dbReference type="AlphaFoldDB" id="A0A8H5HBA6"/>
<gene>
    <name evidence="2" type="ORF">D9615_006282</name>
</gene>
<reference evidence="2 3" key="1">
    <citation type="journal article" date="2020" name="ISME J.">
        <title>Uncovering the hidden diversity of litter-decomposition mechanisms in mushroom-forming fungi.</title>
        <authorList>
            <person name="Floudas D."/>
            <person name="Bentzer J."/>
            <person name="Ahren D."/>
            <person name="Johansson T."/>
            <person name="Persson P."/>
            <person name="Tunlid A."/>
        </authorList>
    </citation>
    <scope>NUCLEOTIDE SEQUENCE [LARGE SCALE GENOMIC DNA]</scope>
    <source>
        <strain evidence="2 3">CBS 661.87</strain>
    </source>
</reference>
<comment type="caution">
    <text evidence="2">The sequence shown here is derived from an EMBL/GenBank/DDBJ whole genome shotgun (WGS) entry which is preliminary data.</text>
</comment>
<accession>A0A8H5HBA6</accession>
<protein>
    <submittedName>
        <fullName evidence="2">Uncharacterized protein</fullName>
    </submittedName>
</protein>
<dbReference type="Proteomes" id="UP000565441">
    <property type="component" value="Unassembled WGS sequence"/>
</dbReference>